<dbReference type="PANTHER" id="PTHR36120:SF1">
    <property type="entry name" value="L-FUCOSE ISOMERASE C-TERMINAL DOMAIN-CONTAINING PROTEIN"/>
    <property type="match status" value="1"/>
</dbReference>
<dbReference type="KEGG" id="vgu:HYG85_16135"/>
<reference evidence="3 4" key="1">
    <citation type="submission" date="2020-07" db="EMBL/GenBank/DDBJ databases">
        <title>Vallitalea guaymasensis genome.</title>
        <authorList>
            <person name="Postec A."/>
        </authorList>
    </citation>
    <scope>NUCLEOTIDE SEQUENCE [LARGE SCALE GENOMIC DNA]</scope>
    <source>
        <strain evidence="3 4">Ra1766G1</strain>
    </source>
</reference>
<dbReference type="RefSeq" id="WP_212690524.1">
    <property type="nucleotide sequence ID" value="NZ_CP058561.1"/>
</dbReference>
<gene>
    <name evidence="3" type="ORF">HYG85_16135</name>
</gene>
<dbReference type="SUPFAM" id="SSF53743">
    <property type="entry name" value="FucI/AraA N-terminal and middle domains"/>
    <property type="match status" value="1"/>
</dbReference>
<dbReference type="AlphaFoldDB" id="A0A8J8MCW0"/>
<evidence type="ECO:0008006" key="5">
    <source>
        <dbReference type="Google" id="ProtNLM"/>
    </source>
</evidence>
<dbReference type="PANTHER" id="PTHR36120">
    <property type="entry name" value="FUCOSE ISOMERASE"/>
    <property type="match status" value="1"/>
</dbReference>
<organism evidence="3 4">
    <name type="scientific">Vallitalea guaymasensis</name>
    <dbReference type="NCBI Taxonomy" id="1185412"/>
    <lineage>
        <taxon>Bacteria</taxon>
        <taxon>Bacillati</taxon>
        <taxon>Bacillota</taxon>
        <taxon>Clostridia</taxon>
        <taxon>Lachnospirales</taxon>
        <taxon>Vallitaleaceae</taxon>
        <taxon>Vallitalea</taxon>
    </lineage>
</organism>
<keyword evidence="4" id="KW-1185">Reference proteome</keyword>
<dbReference type="EMBL" id="CP058561">
    <property type="protein sequence ID" value="QUH30350.1"/>
    <property type="molecule type" value="Genomic_DNA"/>
</dbReference>
<protein>
    <recommendedName>
        <fullName evidence="5">Fucose isomerase</fullName>
    </recommendedName>
</protein>
<keyword evidence="2" id="KW-0119">Carbohydrate metabolism</keyword>
<dbReference type="GO" id="GO:0005996">
    <property type="term" value="P:monosaccharide metabolic process"/>
    <property type="evidence" value="ECO:0007669"/>
    <property type="project" value="InterPro"/>
</dbReference>
<dbReference type="GO" id="GO:0016861">
    <property type="term" value="F:intramolecular oxidoreductase activity, interconverting aldoses and ketoses"/>
    <property type="evidence" value="ECO:0007669"/>
    <property type="project" value="InterPro"/>
</dbReference>
<evidence type="ECO:0000256" key="2">
    <source>
        <dbReference type="ARBA" id="ARBA00023277"/>
    </source>
</evidence>
<sequence length="474" mass="54114">MKRLKIGLVGLMHKNFTGDKLGIYNRSKQEMKKLSEEMNFDFICVEDGIYTDQEAEAAYTFLDKEKIDFIMIQSSAFNSGTIIPILTKLNIPIGLWAVKEPTASGPLPINSFCAMNMNASIIGQYLKEYDLPFKWFYGYMNDELFQRRFAITIKALTAIKNIKNAKIALIGGIANGFDNQYFDERKLQKRFGVKLYRNHEFSEIKHKMLSYEDEDVQDIMEQILKDSCSCNALAKEKINKNARLIKAVVDFKEENGYDGIALSCWPKFRIELDMVSCAAIGRLNQLYFTTACEGDVYGLITMMMMRYMNDKPSLLMDLSDFDEKDESVLFWHCGLGCNNVAFNGEVKLASHCNPGPWSGEGLKENAPVADMIFAKQKGTAARFTKDGEEMFLLTGEFIHPEKPSFDGSRGWMSNLKLNTKPIEVRDLVETILVKHQPHHYALAFNDLGEEMMEVAAWLGIKPMEKVAYEHFLQR</sequence>
<evidence type="ECO:0000256" key="1">
    <source>
        <dbReference type="ARBA" id="ARBA00023235"/>
    </source>
</evidence>
<dbReference type="GO" id="GO:0005737">
    <property type="term" value="C:cytoplasm"/>
    <property type="evidence" value="ECO:0007669"/>
    <property type="project" value="InterPro"/>
</dbReference>
<evidence type="ECO:0000313" key="4">
    <source>
        <dbReference type="Proteomes" id="UP000677305"/>
    </source>
</evidence>
<proteinExistence type="predicted"/>
<name>A0A8J8MCW0_9FIRM</name>
<dbReference type="InterPro" id="IPR009015">
    <property type="entry name" value="Fucose_isomerase_N/cen_sf"/>
</dbReference>
<dbReference type="Proteomes" id="UP000677305">
    <property type="component" value="Chromosome"/>
</dbReference>
<keyword evidence="1" id="KW-0413">Isomerase</keyword>
<evidence type="ECO:0000313" key="3">
    <source>
        <dbReference type="EMBL" id="QUH30350.1"/>
    </source>
</evidence>
<accession>A0A8J8MCW0</accession>